<feature type="region of interest" description="Disordered" evidence="1">
    <location>
        <begin position="1"/>
        <end position="21"/>
    </location>
</feature>
<dbReference type="EMBL" id="OUUZ01000008">
    <property type="protein sequence ID" value="SPQ21270.1"/>
    <property type="molecule type" value="Genomic_DNA"/>
</dbReference>
<accession>A0A446BFG6</accession>
<gene>
    <name evidence="2" type="ORF">TT172_LOCUS3689</name>
</gene>
<proteinExistence type="predicted"/>
<sequence>MVVPAREPAQEEEAPKVQALA</sequence>
<dbReference type="Proteomes" id="UP000289323">
    <property type="component" value="Unassembled WGS sequence"/>
</dbReference>
<protein>
    <submittedName>
        <fullName evidence="2">A852f046-4537-48dd-a39a-73e14910772c</fullName>
    </submittedName>
</protein>
<evidence type="ECO:0000313" key="3">
    <source>
        <dbReference type="Proteomes" id="UP000289323"/>
    </source>
</evidence>
<name>A0A446BFG6_9PEZI</name>
<evidence type="ECO:0000313" key="2">
    <source>
        <dbReference type="EMBL" id="SPQ21270.1"/>
    </source>
</evidence>
<reference evidence="2 3" key="1">
    <citation type="submission" date="2018-04" db="EMBL/GenBank/DDBJ databases">
        <authorList>
            <person name="Huttner S."/>
            <person name="Dainat J."/>
        </authorList>
    </citation>
    <scope>NUCLEOTIDE SEQUENCE [LARGE SCALE GENOMIC DNA]</scope>
</reference>
<evidence type="ECO:0000256" key="1">
    <source>
        <dbReference type="SAM" id="MobiDB-lite"/>
    </source>
</evidence>
<organism evidence="2 3">
    <name type="scientific">Thermothielavioides terrestris</name>
    <dbReference type="NCBI Taxonomy" id="2587410"/>
    <lineage>
        <taxon>Eukaryota</taxon>
        <taxon>Fungi</taxon>
        <taxon>Dikarya</taxon>
        <taxon>Ascomycota</taxon>
        <taxon>Pezizomycotina</taxon>
        <taxon>Sordariomycetes</taxon>
        <taxon>Sordariomycetidae</taxon>
        <taxon>Sordariales</taxon>
        <taxon>Chaetomiaceae</taxon>
        <taxon>Thermothielavioides</taxon>
    </lineage>
</organism>
<dbReference type="AlphaFoldDB" id="A0A446BFG6"/>